<dbReference type="Proteomes" id="UP000006443">
    <property type="component" value="Unassembled WGS sequence"/>
</dbReference>
<evidence type="ECO:0000313" key="6">
    <source>
        <dbReference type="EMBL" id="EEG76536.1"/>
    </source>
</evidence>
<evidence type="ECO:0000256" key="4">
    <source>
        <dbReference type="ARBA" id="ARBA00022795"/>
    </source>
</evidence>
<dbReference type="eggNOG" id="COG1516">
    <property type="taxonomic scope" value="Bacteria"/>
</dbReference>
<dbReference type="STRING" id="555088.DealDRAFT_2648"/>
<accession>C0GJI9</accession>
<dbReference type="InterPro" id="IPR003713">
    <property type="entry name" value="FliS"/>
</dbReference>
<sequence>MLANPYQKYKQNQVETSSPQQLIIMLYNGAIKFLKLAQMGITEQSIEKAHTNIIKTQDIINELMASLDMNQGEVASHLYSLYDYMNSRLLEANLKKDTQILSEVENMLTELRDSWVQALKFVQ</sequence>
<dbReference type="GO" id="GO:0044780">
    <property type="term" value="P:bacterial-type flagellum assembly"/>
    <property type="evidence" value="ECO:0007669"/>
    <property type="project" value="InterPro"/>
</dbReference>
<name>C0GJI9_DETAL</name>
<dbReference type="RefSeq" id="WP_008518260.1">
    <property type="nucleotide sequence ID" value="NZ_ACJM01000016.1"/>
</dbReference>
<dbReference type="AlphaFoldDB" id="C0GJI9"/>
<dbReference type="InterPro" id="IPR036584">
    <property type="entry name" value="FliS_sf"/>
</dbReference>
<dbReference type="PIRSF" id="PIRSF039090">
    <property type="entry name" value="Flis"/>
    <property type="match status" value="1"/>
</dbReference>
<keyword evidence="5" id="KW-0143">Chaperone</keyword>
<dbReference type="SUPFAM" id="SSF101116">
    <property type="entry name" value="Flagellar export chaperone FliS"/>
    <property type="match status" value="1"/>
</dbReference>
<dbReference type="PANTHER" id="PTHR34773:SF1">
    <property type="entry name" value="FLAGELLAR SECRETION CHAPERONE FLIS"/>
    <property type="match status" value="1"/>
</dbReference>
<reference evidence="6 7" key="1">
    <citation type="submission" date="2009-02" db="EMBL/GenBank/DDBJ databases">
        <title>Sequencing of the draft genome and assembly of Dethiobacter alkaliphilus AHT 1.</title>
        <authorList>
            <consortium name="US DOE Joint Genome Institute (JGI-PGF)"/>
            <person name="Lucas S."/>
            <person name="Copeland A."/>
            <person name="Lapidus A."/>
            <person name="Glavina del Rio T."/>
            <person name="Dalin E."/>
            <person name="Tice H."/>
            <person name="Bruce D."/>
            <person name="Goodwin L."/>
            <person name="Pitluck S."/>
            <person name="Larimer F."/>
            <person name="Land M.L."/>
            <person name="Hauser L."/>
            <person name="Muyzer G."/>
        </authorList>
    </citation>
    <scope>NUCLEOTIDE SEQUENCE [LARGE SCALE GENOMIC DNA]</scope>
    <source>
        <strain evidence="6 7">AHT 1</strain>
    </source>
</reference>
<dbReference type="OrthoDB" id="1524959at2"/>
<proteinExistence type="inferred from homology"/>
<keyword evidence="7" id="KW-1185">Reference proteome</keyword>
<comment type="caution">
    <text evidence="6">The sequence shown here is derived from an EMBL/GenBank/DDBJ whole genome shotgun (WGS) entry which is preliminary data.</text>
</comment>
<dbReference type="Gene3D" id="1.20.120.340">
    <property type="entry name" value="Flagellar protein FliS"/>
    <property type="match status" value="1"/>
</dbReference>
<evidence type="ECO:0000256" key="2">
    <source>
        <dbReference type="ARBA" id="ARBA00008787"/>
    </source>
</evidence>
<evidence type="ECO:0000256" key="3">
    <source>
        <dbReference type="ARBA" id="ARBA00022490"/>
    </source>
</evidence>
<keyword evidence="3" id="KW-0963">Cytoplasm</keyword>
<evidence type="ECO:0000256" key="5">
    <source>
        <dbReference type="ARBA" id="ARBA00023186"/>
    </source>
</evidence>
<keyword evidence="6" id="KW-0966">Cell projection</keyword>
<dbReference type="GO" id="GO:0005829">
    <property type="term" value="C:cytosol"/>
    <property type="evidence" value="ECO:0007669"/>
    <property type="project" value="UniProtKB-SubCell"/>
</dbReference>
<dbReference type="NCBIfam" id="TIGR00208">
    <property type="entry name" value="fliS"/>
    <property type="match status" value="1"/>
</dbReference>
<gene>
    <name evidence="6" type="ORF">DealDRAFT_2648</name>
</gene>
<comment type="subcellular location">
    <subcellularLocation>
        <location evidence="1">Cytoplasm</location>
        <location evidence="1">Cytosol</location>
    </subcellularLocation>
</comment>
<dbReference type="Pfam" id="PF02561">
    <property type="entry name" value="FliS"/>
    <property type="match status" value="1"/>
</dbReference>
<keyword evidence="4" id="KW-1005">Bacterial flagellum biogenesis</keyword>
<comment type="similarity">
    <text evidence="2">Belongs to the FliS family.</text>
</comment>
<keyword evidence="6" id="KW-0969">Cilium</keyword>
<dbReference type="PANTHER" id="PTHR34773">
    <property type="entry name" value="FLAGELLAR SECRETION CHAPERONE FLIS"/>
    <property type="match status" value="1"/>
</dbReference>
<protein>
    <submittedName>
        <fullName evidence="6">Flagellar protein FliS</fullName>
    </submittedName>
</protein>
<dbReference type="EMBL" id="ACJM01000016">
    <property type="protein sequence ID" value="EEG76536.1"/>
    <property type="molecule type" value="Genomic_DNA"/>
</dbReference>
<evidence type="ECO:0000313" key="7">
    <source>
        <dbReference type="Proteomes" id="UP000006443"/>
    </source>
</evidence>
<dbReference type="CDD" id="cd16098">
    <property type="entry name" value="FliS"/>
    <property type="match status" value="1"/>
</dbReference>
<dbReference type="GO" id="GO:0071973">
    <property type="term" value="P:bacterial-type flagellum-dependent cell motility"/>
    <property type="evidence" value="ECO:0007669"/>
    <property type="project" value="TreeGrafter"/>
</dbReference>
<organism evidence="6 7">
    <name type="scientific">Dethiobacter alkaliphilus AHT 1</name>
    <dbReference type="NCBI Taxonomy" id="555088"/>
    <lineage>
        <taxon>Bacteria</taxon>
        <taxon>Bacillati</taxon>
        <taxon>Bacillota</taxon>
        <taxon>Dethiobacteria</taxon>
        <taxon>Dethiobacterales</taxon>
        <taxon>Dethiobacteraceae</taxon>
        <taxon>Dethiobacter</taxon>
    </lineage>
</organism>
<evidence type="ECO:0000256" key="1">
    <source>
        <dbReference type="ARBA" id="ARBA00004514"/>
    </source>
</evidence>
<keyword evidence="6" id="KW-0282">Flagellum</keyword>